<sequence length="1225" mass="132729">MPITTTPKVPDGLPELMRGLAKSVIKENPDNIYVHAAEYFENLIRERDGELDKGYGSFSAYKVYSDYKDKCREKGVPVKAVSDGDDDDSGGSASAAARGRRRKRVRKQGSKDSGKSVEKEDVPGSASSGGGGENLSSIKEDAPLTEKTVEEEPIKVEKRKVVQTAMSKAISIDSEAAANAVSTVLEDTVLDSDEADREAEEPLEEAAEWVNLKQPINCEDLSSYPAEDYGSAPSTAEVVGEVKSEEQESSEPAKQESQTEQPQSEENPKSGEGSPEKSNSIEEPQLETLEKSELEANGNEEQAEEPEEPSVASSPKKSASVDEVQTSNQSDAPAPASESPVKAGSIDAEVEATVSDENQKAQSGSGSPQKSASIEETNEPVDGTADAAATDGDQMSDKDEQPASGSASPVKPASIDENQQSKEEVTPPPESEKTGSIDATNENLAEPDPNSNQDEALATEGGSPVKPASIDAAANEESPGDDEKQQEDESSNSPQKSASIEETNKPNSEDQVTQDDEEPAEESSSPKKSASVEDQETSEPAKQHSQNEEPQTEESPKSGEGSPEKSGSIEDAAPETNSKESSLEKTESEPNVSGEQSKESSAKESEGDATASKQDGASEEAGEISIGSRMGAEDENDEQEGSPEPSAPPSDAVDDNNSETVGSESKNDEEKAEGSKQNSVEDEGSKEEAVEEPCIQRQVSPSTSKPLSKNHSTDLEEIKKVDLASFSKDSAEALFYSLKQTELANEEAPKKDGQQEDDDDADVVLGEEEAAPAPISRQLSKRSFTDDFLEKGPITEEAPKQAEGDGVAEHDEQFDPMMIATVRNQQLQEQLHSRDDTSLVGSTQRKTPIRRSMTERADLVKQDSNYVDLRKYDPDYVQEEDDFDGYYIGNIRNKILASSVSVADSDDFDPRQSQEIIDDNNVRTALETIASTDTESTLPSQITVQANRGFLKNTSSNIPYASFGNNAIDQSLDDFIEREEQNKEAEEQAAASKIQRSYRQFRSNKKKLLRDYHSTMQTCTEDQSSESLEEYPNNIIKIKVDPKQPEAKEGEGESENNSIEDGRAENRRRPMYSLNIDEYDTAARRMTLTRGVAMQRTSTPEEDSGKSDNKKSPPLTSSEPETKVAEGSTISTSGPSSTEDKKEGASSSDEKENKDTGSSKSNDGSKVEVAKARPLSDSRKHTSLDAQKLFIARQRTMPVQIDASVIRVLPKHMRKRNKSAGMVRK</sequence>
<feature type="compositionally biased region" description="Polar residues" evidence="2">
    <location>
        <begin position="437"/>
        <end position="454"/>
    </location>
</feature>
<feature type="compositionally biased region" description="Acidic residues" evidence="2">
    <location>
        <begin position="189"/>
        <end position="207"/>
    </location>
</feature>
<organism evidence="3 4">
    <name type="scientific">Culex pipiens pipiens</name>
    <name type="common">Northern house mosquito</name>
    <dbReference type="NCBI Taxonomy" id="38569"/>
    <lineage>
        <taxon>Eukaryota</taxon>
        <taxon>Metazoa</taxon>
        <taxon>Ecdysozoa</taxon>
        <taxon>Arthropoda</taxon>
        <taxon>Hexapoda</taxon>
        <taxon>Insecta</taxon>
        <taxon>Pterygota</taxon>
        <taxon>Neoptera</taxon>
        <taxon>Endopterygota</taxon>
        <taxon>Diptera</taxon>
        <taxon>Nematocera</taxon>
        <taxon>Culicoidea</taxon>
        <taxon>Culicidae</taxon>
        <taxon>Culicinae</taxon>
        <taxon>Culicini</taxon>
        <taxon>Culex</taxon>
        <taxon>Culex</taxon>
    </lineage>
</organism>
<feature type="compositionally biased region" description="Acidic residues" evidence="2">
    <location>
        <begin position="755"/>
        <end position="770"/>
    </location>
</feature>
<reference evidence="3 4" key="1">
    <citation type="submission" date="2024-05" db="EMBL/GenBank/DDBJ databases">
        <title>Culex pipiens pipiens assembly and annotation.</title>
        <authorList>
            <person name="Alout H."/>
            <person name="Durand T."/>
        </authorList>
    </citation>
    <scope>NUCLEOTIDE SEQUENCE [LARGE SCALE GENOMIC DNA]</scope>
    <source>
        <strain evidence="3">HA-2024</strain>
        <tissue evidence="3">Whole body</tissue>
    </source>
</reference>
<evidence type="ECO:0008006" key="5">
    <source>
        <dbReference type="Google" id="ProtNLM"/>
    </source>
</evidence>
<feature type="compositionally biased region" description="Basic and acidic residues" evidence="2">
    <location>
        <begin position="240"/>
        <end position="254"/>
    </location>
</feature>
<feature type="compositionally biased region" description="Basic and acidic residues" evidence="2">
    <location>
        <begin position="1138"/>
        <end position="1183"/>
    </location>
</feature>
<feature type="compositionally biased region" description="Basic residues" evidence="2">
    <location>
        <begin position="98"/>
        <end position="108"/>
    </location>
</feature>
<feature type="compositionally biased region" description="Basic and acidic residues" evidence="2">
    <location>
        <begin position="665"/>
        <end position="674"/>
    </location>
</feature>
<keyword evidence="1" id="KW-0175">Coiled coil</keyword>
<feature type="region of interest" description="Disordered" evidence="2">
    <location>
        <begin position="189"/>
        <end position="718"/>
    </location>
</feature>
<feature type="compositionally biased region" description="Low complexity" evidence="2">
    <location>
        <begin position="309"/>
        <end position="318"/>
    </location>
</feature>
<proteinExistence type="predicted"/>
<dbReference type="Proteomes" id="UP001562425">
    <property type="component" value="Unassembled WGS sequence"/>
</dbReference>
<feature type="compositionally biased region" description="Basic and acidic residues" evidence="2">
    <location>
        <begin position="109"/>
        <end position="122"/>
    </location>
</feature>
<feature type="compositionally biased region" description="Acidic residues" evidence="2">
    <location>
        <begin position="680"/>
        <end position="691"/>
    </location>
</feature>
<feature type="compositionally biased region" description="Acidic residues" evidence="2">
    <location>
        <begin position="512"/>
        <end position="521"/>
    </location>
</feature>
<feature type="compositionally biased region" description="Polar residues" evidence="2">
    <location>
        <begin position="360"/>
        <end position="375"/>
    </location>
</feature>
<evidence type="ECO:0000313" key="4">
    <source>
        <dbReference type="Proteomes" id="UP001562425"/>
    </source>
</evidence>
<dbReference type="AlphaFoldDB" id="A0ABD1CXM7"/>
<feature type="compositionally biased region" description="Basic and acidic residues" evidence="2">
    <location>
        <begin position="419"/>
        <end position="435"/>
    </location>
</feature>
<dbReference type="SUPFAM" id="SSF47391">
    <property type="entry name" value="Dimerization-anchoring domain of cAMP-dependent PK regulatory subunit"/>
    <property type="match status" value="1"/>
</dbReference>
<keyword evidence="4" id="KW-1185">Reference proteome</keyword>
<feature type="compositionally biased region" description="Polar residues" evidence="2">
    <location>
        <begin position="491"/>
        <end position="501"/>
    </location>
</feature>
<feature type="compositionally biased region" description="Acidic residues" evidence="2">
    <location>
        <begin position="478"/>
        <end position="490"/>
    </location>
</feature>
<feature type="compositionally biased region" description="Polar residues" evidence="2">
    <location>
        <begin position="697"/>
        <end position="710"/>
    </location>
</feature>
<feature type="compositionally biased region" description="Low complexity" evidence="2">
    <location>
        <begin position="382"/>
        <end position="393"/>
    </location>
</feature>
<feature type="compositionally biased region" description="Basic and acidic residues" evidence="2">
    <location>
        <begin position="577"/>
        <end position="588"/>
    </location>
</feature>
<feature type="compositionally biased region" description="Basic and acidic residues" evidence="2">
    <location>
        <begin position="783"/>
        <end position="813"/>
    </location>
</feature>
<evidence type="ECO:0000256" key="2">
    <source>
        <dbReference type="SAM" id="MobiDB-lite"/>
    </source>
</evidence>
<dbReference type="CDD" id="cd12100">
    <property type="entry name" value="DD_CABYR_SP17"/>
    <property type="match status" value="1"/>
</dbReference>
<dbReference type="EMBL" id="JBEHCU010008745">
    <property type="protein sequence ID" value="KAL1381206.1"/>
    <property type="molecule type" value="Genomic_DNA"/>
</dbReference>
<dbReference type="InterPro" id="IPR047579">
    <property type="entry name" value="DD_CABYR_SP17"/>
</dbReference>
<evidence type="ECO:0000256" key="1">
    <source>
        <dbReference type="SAM" id="Coils"/>
    </source>
</evidence>
<evidence type="ECO:0000313" key="3">
    <source>
        <dbReference type="EMBL" id="KAL1381206.1"/>
    </source>
</evidence>
<protein>
    <recommendedName>
        <fullName evidence="5">RIIa domain-containing protein</fullName>
    </recommendedName>
</protein>
<feature type="compositionally biased region" description="Low complexity" evidence="2">
    <location>
        <begin position="255"/>
        <end position="265"/>
    </location>
</feature>
<feature type="coiled-coil region" evidence="1">
    <location>
        <begin position="968"/>
        <end position="996"/>
    </location>
</feature>
<feature type="compositionally biased region" description="Basic and acidic residues" evidence="2">
    <location>
        <begin position="596"/>
        <end position="606"/>
    </location>
</feature>
<feature type="compositionally biased region" description="Basic and acidic residues" evidence="2">
    <location>
        <begin position="138"/>
        <end position="153"/>
    </location>
</feature>
<feature type="region of interest" description="Disordered" evidence="2">
    <location>
        <begin position="78"/>
        <end position="153"/>
    </location>
</feature>
<feature type="region of interest" description="Disordered" evidence="2">
    <location>
        <begin position="1091"/>
        <end position="1184"/>
    </location>
</feature>
<feature type="compositionally biased region" description="Basic and acidic residues" evidence="2">
    <location>
        <begin position="1038"/>
        <end position="1051"/>
    </location>
</feature>
<feature type="region of interest" description="Disordered" evidence="2">
    <location>
        <begin position="1016"/>
        <end position="1072"/>
    </location>
</feature>
<gene>
    <name evidence="3" type="ORF">pipiens_013626</name>
</gene>
<accession>A0ABD1CXM7</accession>
<comment type="caution">
    <text evidence="3">The sequence shown here is derived from an EMBL/GenBank/DDBJ whole genome shotgun (WGS) entry which is preliminary data.</text>
</comment>
<dbReference type="Gene3D" id="1.20.890.10">
    <property type="entry name" value="cAMP-dependent protein kinase regulatory subunit, dimerization-anchoring domain"/>
    <property type="match status" value="1"/>
</dbReference>
<feature type="compositionally biased region" description="Low complexity" evidence="2">
    <location>
        <begin position="1127"/>
        <end position="1137"/>
    </location>
</feature>
<name>A0ABD1CXM7_CULPP</name>
<feature type="region of interest" description="Disordered" evidence="2">
    <location>
        <begin position="745"/>
        <end position="815"/>
    </location>
</feature>